<evidence type="ECO:0000313" key="2">
    <source>
        <dbReference type="EMBL" id="CAA9241362.1"/>
    </source>
</evidence>
<feature type="compositionally biased region" description="Low complexity" evidence="1">
    <location>
        <begin position="172"/>
        <end position="184"/>
    </location>
</feature>
<feature type="compositionally biased region" description="Low complexity" evidence="1">
    <location>
        <begin position="39"/>
        <end position="50"/>
    </location>
</feature>
<keyword evidence="2" id="KW-0808">Transferase</keyword>
<proteinExistence type="predicted"/>
<feature type="non-terminal residue" evidence="2">
    <location>
        <position position="1"/>
    </location>
</feature>
<organism evidence="2">
    <name type="scientific">uncultured Mycobacteriales bacterium</name>
    <dbReference type="NCBI Taxonomy" id="581187"/>
    <lineage>
        <taxon>Bacteria</taxon>
        <taxon>Bacillati</taxon>
        <taxon>Actinomycetota</taxon>
        <taxon>Actinomycetes</taxon>
        <taxon>Mycobacteriales</taxon>
        <taxon>environmental samples</taxon>
    </lineage>
</organism>
<feature type="compositionally biased region" description="Basic residues" evidence="1">
    <location>
        <begin position="23"/>
        <end position="36"/>
    </location>
</feature>
<feature type="compositionally biased region" description="Basic residues" evidence="1">
    <location>
        <begin position="161"/>
        <end position="170"/>
    </location>
</feature>
<keyword evidence="2" id="KW-0548">Nucleotidyltransferase</keyword>
<dbReference type="EC" id="2.7.7.41" evidence="2"/>
<evidence type="ECO:0000256" key="1">
    <source>
        <dbReference type="SAM" id="MobiDB-lite"/>
    </source>
</evidence>
<feature type="non-terminal residue" evidence="2">
    <location>
        <position position="282"/>
    </location>
</feature>
<sequence length="282" mass="29852">GRRRRCGAGETAPRRGAQPARGDRRRPRPGRARHRDAVHVPVRVRPAAAAGHRRRGGGAGARGRQGRGAPATAAAAGRHGRDGAAGLVPRVRGADGGVPAHRPGLLRLAAGRRPGRLPAGHLHRRLRRAVRALPGRLRGAAGLAGRRREAGRRVHRDRGVQRRRRVRGRGHAGPAPDGAHGEPGQELGGLRGVDHRLLDRRDGVPDPVLRCRVVAGRAVRPGRRGDRDARRPRRVDDQAGPGDQGHGHPAAGPRRADGPAGLAAAGGRRVLGAADRVRARRL</sequence>
<gene>
    <name evidence="2" type="ORF">AVDCRST_MAG41-1435</name>
</gene>
<feature type="compositionally biased region" description="Low complexity" evidence="1">
    <location>
        <begin position="250"/>
        <end position="274"/>
    </location>
</feature>
<accession>A0A6J4I658</accession>
<feature type="compositionally biased region" description="Basic and acidic residues" evidence="1">
    <location>
        <begin position="146"/>
        <end position="160"/>
    </location>
</feature>
<dbReference type="AlphaFoldDB" id="A0A6J4I658"/>
<dbReference type="GO" id="GO:0004605">
    <property type="term" value="F:phosphatidate cytidylyltransferase activity"/>
    <property type="evidence" value="ECO:0007669"/>
    <property type="project" value="UniProtKB-EC"/>
</dbReference>
<name>A0A6J4I658_9ACTN</name>
<dbReference type="EMBL" id="CADCTP010000135">
    <property type="protein sequence ID" value="CAA9241362.1"/>
    <property type="molecule type" value="Genomic_DNA"/>
</dbReference>
<feature type="compositionally biased region" description="Basic and acidic residues" evidence="1">
    <location>
        <begin position="223"/>
        <end position="237"/>
    </location>
</feature>
<feature type="region of interest" description="Disordered" evidence="1">
    <location>
        <begin position="1"/>
        <end position="84"/>
    </location>
</feature>
<feature type="region of interest" description="Disordered" evidence="1">
    <location>
        <begin position="219"/>
        <end position="282"/>
    </location>
</feature>
<feature type="compositionally biased region" description="Low complexity" evidence="1">
    <location>
        <begin position="67"/>
        <end position="77"/>
    </location>
</feature>
<feature type="region of interest" description="Disordered" evidence="1">
    <location>
        <begin position="141"/>
        <end position="190"/>
    </location>
</feature>
<reference evidence="2" key="1">
    <citation type="submission" date="2020-02" db="EMBL/GenBank/DDBJ databases">
        <authorList>
            <person name="Meier V. D."/>
        </authorList>
    </citation>
    <scope>NUCLEOTIDE SEQUENCE</scope>
    <source>
        <strain evidence="2">AVDCRST_MAG41</strain>
    </source>
</reference>
<protein>
    <submittedName>
        <fullName evidence="2">Phosphatidate cytidylyltransferase</fullName>
        <ecNumber evidence="2">2.7.7.41</ecNumber>
    </submittedName>
</protein>